<dbReference type="InterPro" id="IPR026444">
    <property type="entry name" value="Secre_tail"/>
</dbReference>
<dbReference type="InterPro" id="IPR013783">
    <property type="entry name" value="Ig-like_fold"/>
</dbReference>
<feature type="domain" description="Fibronectin type-III" evidence="1">
    <location>
        <begin position="697"/>
        <end position="800"/>
    </location>
</feature>
<evidence type="ECO:0000313" key="3">
    <source>
        <dbReference type="Proteomes" id="UP000537126"/>
    </source>
</evidence>
<dbReference type="CDD" id="cd00063">
    <property type="entry name" value="FN3"/>
    <property type="match status" value="1"/>
</dbReference>
<dbReference type="Gene3D" id="2.60.120.200">
    <property type="match status" value="1"/>
</dbReference>
<sequence>MKQTKFFPNHALAPLLWSAFLGFFVAWGARAQGSFKAADAPLITAGTHTCGSFSDGGCSEADLDNPDGGDAPTCARWFKYTATKSVWVEIDECGGTGNVSDGSIYNIFFLYEYDPVNDSRVYLENTENGSGNEQYNYDYNCSSNTTDGYRAYRRFYAQAGKTYYIQWTDEFGAPGDFTWELREIFDITTSNITHNSVDIEWNAAVGAATYKVYRATSMNDGGTPNDPSDDLLGNDSTEVHSATAAGTYTDNNLQEATEYYYRVIAYNGSGTEVGRTSIVRVLTDVYNNGQPFVLREGFEAYYNQVGALSISGWNNVDNNTAGNSDNTPWEVMRGNVPYSGSAIKGSDVNWRDTITIVSVGDGGVNNSDNWLITPQLTIPPSGAELLFWGMTLGSGASTNAIRVYVSTTGNTVGNFTGAPLLEQTNISGDGTFKKFSVDLSTYAGQNIYLAIRHTSIATDGFTIDDIVVRALPEPQFNSGYPNISNIGTTSFRINVSADVDGTAYAVVVPDGAPAPTSQEAMNGQASGGGAPSASGSVSITANTVAYIDIIGLSNTTAYDVYVVLRASSGGLQSNPTKLDVTTLAPDTPNWASTYPKMGTVTDETATLLVKIDRNGAAYAVVVPDGATAPTAAEVRAGQAAGGAAPVASGRNTSLIQNLEGSIAFSGLSSNTAYDVYVVAESSGGTMQPSPTKVDFTTLPPQPPVFSNGYPTITNVTYEAFDGVVRTNKSGTAYLVVLSAGATAPTAAEVKAGQAAGGSAPIRAASVSMTANQDAVMNVRGLNPGTTYDVYFVAESNANVLQASPVKRTFTTVAEVTALESPLSTEVKLYPNPSRGAFMLDISNLKAEVYKVHVLDVSGKTLTSIPVKGKKMNIDLSAYGRGMYWIQLESSEGVIPQRVVIE</sequence>
<dbReference type="EMBL" id="JAASRN010000001">
    <property type="protein sequence ID" value="NIK72799.1"/>
    <property type="molecule type" value="Genomic_DNA"/>
</dbReference>
<dbReference type="InterPro" id="IPR003961">
    <property type="entry name" value="FN3_dom"/>
</dbReference>
<dbReference type="AlphaFoldDB" id="A0A846MMV7"/>
<dbReference type="SUPFAM" id="SSF49265">
    <property type="entry name" value="Fibronectin type III"/>
    <property type="match status" value="2"/>
</dbReference>
<dbReference type="RefSeq" id="WP_166918102.1">
    <property type="nucleotide sequence ID" value="NZ_JAASRN010000001.1"/>
</dbReference>
<organism evidence="2 3">
    <name type="scientific">Thermonema lapsum</name>
    <dbReference type="NCBI Taxonomy" id="28195"/>
    <lineage>
        <taxon>Bacteria</taxon>
        <taxon>Pseudomonadati</taxon>
        <taxon>Bacteroidota</taxon>
        <taxon>Cytophagia</taxon>
        <taxon>Cytophagales</taxon>
        <taxon>Thermonemataceae</taxon>
        <taxon>Thermonema</taxon>
    </lineage>
</organism>
<dbReference type="InterPro" id="IPR011628">
    <property type="entry name" value="Cleaved_adhesin"/>
</dbReference>
<gene>
    <name evidence="2" type="ORF">FHS56_000285</name>
</gene>
<reference evidence="2 3" key="1">
    <citation type="submission" date="2020-03" db="EMBL/GenBank/DDBJ databases">
        <title>Genomic Encyclopedia of Type Strains, Phase IV (KMG-IV): sequencing the most valuable type-strain genomes for metagenomic binning, comparative biology and taxonomic classification.</title>
        <authorList>
            <person name="Goeker M."/>
        </authorList>
    </citation>
    <scope>NUCLEOTIDE SEQUENCE [LARGE SCALE GENOMIC DNA]</scope>
    <source>
        <strain evidence="2 3">DSM 5718</strain>
    </source>
</reference>
<name>A0A846MMV7_9BACT</name>
<dbReference type="NCBIfam" id="TIGR04183">
    <property type="entry name" value="Por_Secre_tail"/>
    <property type="match status" value="1"/>
</dbReference>
<accession>A0A846MMV7</accession>
<evidence type="ECO:0000259" key="1">
    <source>
        <dbReference type="SMART" id="SM00060"/>
    </source>
</evidence>
<protein>
    <recommendedName>
        <fullName evidence="1">Fibronectin type-III domain-containing protein</fullName>
    </recommendedName>
</protein>
<dbReference type="Gene3D" id="2.60.40.10">
    <property type="entry name" value="Immunoglobulins"/>
    <property type="match status" value="1"/>
</dbReference>
<dbReference type="Pfam" id="PF07675">
    <property type="entry name" value="Cleaved_Adhesin"/>
    <property type="match status" value="1"/>
</dbReference>
<dbReference type="Proteomes" id="UP000537126">
    <property type="component" value="Unassembled WGS sequence"/>
</dbReference>
<dbReference type="SMART" id="SM00060">
    <property type="entry name" value="FN3"/>
    <property type="match status" value="2"/>
</dbReference>
<evidence type="ECO:0000313" key="2">
    <source>
        <dbReference type="EMBL" id="NIK72799.1"/>
    </source>
</evidence>
<dbReference type="NCBIfam" id="NF038128">
    <property type="entry name" value="choice_anch_J"/>
    <property type="match status" value="1"/>
</dbReference>
<proteinExistence type="predicted"/>
<comment type="caution">
    <text evidence="2">The sequence shown here is derived from an EMBL/GenBank/DDBJ whole genome shotgun (WGS) entry which is preliminary data.</text>
</comment>
<dbReference type="Pfam" id="PF18962">
    <property type="entry name" value="Por_Secre_tail"/>
    <property type="match status" value="1"/>
</dbReference>
<dbReference type="InterPro" id="IPR036116">
    <property type="entry name" value="FN3_sf"/>
</dbReference>
<keyword evidence="3" id="KW-1185">Reference proteome</keyword>
<feature type="domain" description="Fibronectin type-III" evidence="1">
    <location>
        <begin position="181"/>
        <end position="272"/>
    </location>
</feature>